<keyword evidence="1" id="KW-0812">Transmembrane</keyword>
<comment type="caution">
    <text evidence="2">The sequence shown here is derived from an EMBL/GenBank/DDBJ whole genome shotgun (WGS) entry which is preliminary data.</text>
</comment>
<dbReference type="Proteomes" id="UP000003020">
    <property type="component" value="Unassembled WGS sequence"/>
</dbReference>
<keyword evidence="3" id="KW-1185">Reference proteome</keyword>
<feature type="transmembrane region" description="Helical" evidence="1">
    <location>
        <begin position="175"/>
        <end position="195"/>
    </location>
</feature>
<dbReference type="eggNOG" id="ENOG5031VSH">
    <property type="taxonomic scope" value="Bacteria"/>
</dbReference>
<feature type="transmembrane region" description="Helical" evidence="1">
    <location>
        <begin position="216"/>
        <end position="235"/>
    </location>
</feature>
<proteinExistence type="predicted"/>
<evidence type="ECO:0000256" key="1">
    <source>
        <dbReference type="SAM" id="Phobius"/>
    </source>
</evidence>
<feature type="transmembrane region" description="Helical" evidence="1">
    <location>
        <begin position="94"/>
        <end position="111"/>
    </location>
</feature>
<evidence type="ECO:0000313" key="3">
    <source>
        <dbReference type="Proteomes" id="UP000003020"/>
    </source>
</evidence>
<sequence length="237" mass="24641">MGLVPSGVSAMAAWGGRLTGMLHAVSFALLDSVNALLIGILVAIGIILPRGKYRRIAALVVVGDWIGVLAAAAVVMFVLLGVKDQIEAILSSPVAGWVLVAVGIAVGFGSWRSQGQPNALVNRLLEPLRTPSLFTAIIGFIMGVVQSLTSVPFYYGLMHLATEDVAPAAQYGGLVWYASLALSLPTICGLFIAVVRAHPESAAGRLFAAARANSTQVALFGGYLVAVFLILMGVLSL</sequence>
<feature type="transmembrane region" description="Helical" evidence="1">
    <location>
        <begin position="56"/>
        <end position="82"/>
    </location>
</feature>
<feature type="transmembrane region" description="Helical" evidence="1">
    <location>
        <begin position="20"/>
        <end position="44"/>
    </location>
</feature>
<keyword evidence="1" id="KW-1133">Transmembrane helix</keyword>
<keyword evidence="1" id="KW-0472">Membrane</keyword>
<protein>
    <submittedName>
        <fullName evidence="2">Uncharacterized protein</fullName>
    </submittedName>
</protein>
<name>E2S4Z7_9CORY</name>
<dbReference type="EMBL" id="ABYQ02000011">
    <property type="protein sequence ID" value="EFQ80433.1"/>
    <property type="molecule type" value="Genomic_DNA"/>
</dbReference>
<dbReference type="AlphaFoldDB" id="E2S4Z7"/>
<dbReference type="HOGENOM" id="CLU_1248900_0_0_11"/>
<feature type="transmembrane region" description="Helical" evidence="1">
    <location>
        <begin position="132"/>
        <end position="155"/>
    </location>
</feature>
<accession>E2S4Z7</accession>
<gene>
    <name evidence="2" type="ORF">HMPREF0305_11599</name>
</gene>
<organism evidence="2 3">
    <name type="scientific">Corynebacterium pseudogenitalium ATCC 33035</name>
    <dbReference type="NCBI Taxonomy" id="525264"/>
    <lineage>
        <taxon>Bacteria</taxon>
        <taxon>Bacillati</taxon>
        <taxon>Actinomycetota</taxon>
        <taxon>Actinomycetes</taxon>
        <taxon>Mycobacteriales</taxon>
        <taxon>Corynebacteriaceae</taxon>
        <taxon>Corynebacterium</taxon>
    </lineage>
</organism>
<evidence type="ECO:0000313" key="2">
    <source>
        <dbReference type="EMBL" id="EFQ80433.1"/>
    </source>
</evidence>
<reference evidence="2 3" key="1">
    <citation type="submission" date="2010-08" db="EMBL/GenBank/DDBJ databases">
        <authorList>
            <person name="Muzny D."/>
            <person name="Qin X."/>
            <person name="Buhay C."/>
            <person name="Dugan-Rocha S."/>
            <person name="Ding Y."/>
            <person name="Chen G."/>
            <person name="Hawes A."/>
            <person name="Holder M."/>
            <person name="Jhangiani S."/>
            <person name="Johnson A."/>
            <person name="Khan Z."/>
            <person name="Li Z."/>
            <person name="Liu W."/>
            <person name="Liu X."/>
            <person name="Perez L."/>
            <person name="Shen H."/>
            <person name="Wang Q."/>
            <person name="Watt J."/>
            <person name="Xi L."/>
            <person name="Xin Y."/>
            <person name="Zhou J."/>
            <person name="Deng J."/>
            <person name="Jiang H."/>
            <person name="Liu Y."/>
            <person name="Qu J."/>
            <person name="Song X.-Z."/>
            <person name="Zhang L."/>
            <person name="Villasana D."/>
            <person name="Johnson A."/>
            <person name="Liu J."/>
            <person name="Liyanage D."/>
            <person name="Lorensuhewa L."/>
            <person name="Robinson T."/>
            <person name="Song A."/>
            <person name="Song B.-B."/>
            <person name="Dinh H."/>
            <person name="Thornton R."/>
            <person name="Coyle M."/>
            <person name="Francisco L."/>
            <person name="Jackson L."/>
            <person name="Javaid M."/>
            <person name="Korchina V."/>
            <person name="Kovar C."/>
            <person name="Mata R."/>
            <person name="Mathew T."/>
            <person name="Ngo R."/>
            <person name="Nguyen L."/>
            <person name="Nguyen N."/>
            <person name="Okwuonu G."/>
            <person name="Ongeri F."/>
            <person name="Pham C."/>
            <person name="Simmons D."/>
            <person name="Wilczek-Boney K."/>
            <person name="Hale W."/>
            <person name="Jakkamsetti A."/>
            <person name="Pham P."/>
            <person name="Ruth R."/>
            <person name="San Lucas F."/>
            <person name="Warren J."/>
            <person name="Zhang J."/>
            <person name="Zhao Z."/>
            <person name="Zhou C."/>
            <person name="Zhu D."/>
            <person name="Lee S."/>
            <person name="Bess C."/>
            <person name="Blankenburg K."/>
            <person name="Forbes L."/>
            <person name="Fu Q."/>
            <person name="Gubbala S."/>
            <person name="Hirani K."/>
            <person name="Jayaseelan J.C."/>
            <person name="Lara F."/>
            <person name="Munidasa M."/>
            <person name="Palculict T."/>
            <person name="Patil S."/>
            <person name="Pu L.-L."/>
            <person name="Saada N."/>
            <person name="Tang L."/>
            <person name="Weissenberger G."/>
            <person name="Zhu Y."/>
            <person name="Hemphill L."/>
            <person name="Shang Y."/>
            <person name="Youmans B."/>
            <person name="Ayvaz T."/>
            <person name="Ross M."/>
            <person name="Santibanez J."/>
            <person name="Aqrawi P."/>
            <person name="Gross S."/>
            <person name="Joshi V."/>
            <person name="Fowler G."/>
            <person name="Nazareth L."/>
            <person name="Reid J."/>
            <person name="Worley K."/>
            <person name="Petrosino J."/>
            <person name="Highlander S."/>
            <person name="Gibbs R."/>
        </authorList>
    </citation>
    <scope>NUCLEOTIDE SEQUENCE [LARGE SCALE GENOMIC DNA]</scope>
    <source>
        <strain evidence="2 3">ATCC 33035</strain>
    </source>
</reference>